<dbReference type="Proteomes" id="UP000016462">
    <property type="component" value="Unassembled WGS sequence"/>
</dbReference>
<accession>U1LRP8</accession>
<comment type="caution">
    <text evidence="2">The sequence shown here is derived from an EMBL/GenBank/DDBJ whole genome shotgun (WGS) entry which is preliminary data.</text>
</comment>
<feature type="region of interest" description="Disordered" evidence="1">
    <location>
        <begin position="1"/>
        <end position="80"/>
    </location>
</feature>
<reference evidence="2 3" key="1">
    <citation type="journal article" date="2013" name="Genome Announc.">
        <title>First draft genome sequence from a member of the genus agrococcus, isolated from modern microbialites.</title>
        <authorList>
            <person name="White R.A.III."/>
            <person name="Grassa C.J."/>
            <person name="Suttle C.A."/>
        </authorList>
    </citation>
    <scope>NUCLEOTIDE SEQUENCE [LARGE SCALE GENOMIC DNA]</scope>
    <source>
        <strain evidence="2 3">RW1</strain>
    </source>
</reference>
<dbReference type="EMBL" id="ASHR01000008">
    <property type="protein sequence ID" value="ERG65174.1"/>
    <property type="molecule type" value="Genomic_DNA"/>
</dbReference>
<gene>
    <name evidence="2" type="ORF">L332_12090</name>
</gene>
<sequence length="80" mass="8234">MADEQERSAQDGVDPAASDASLGAAEWPAGEADEPHGRAEVEGSMQGTAAEEAAEEQRAERASTGMARESDDGELTPSDS</sequence>
<evidence type="ECO:0000313" key="2">
    <source>
        <dbReference type="EMBL" id="ERG65174.1"/>
    </source>
</evidence>
<protein>
    <submittedName>
        <fullName evidence="2">Uncharacterized protein</fullName>
    </submittedName>
</protein>
<keyword evidence="3" id="KW-1185">Reference proteome</keyword>
<proteinExistence type="predicted"/>
<dbReference type="RefSeq" id="WP_021009641.1">
    <property type="nucleotide sequence ID" value="NZ_ASHR01000008.1"/>
</dbReference>
<evidence type="ECO:0000256" key="1">
    <source>
        <dbReference type="SAM" id="MobiDB-lite"/>
    </source>
</evidence>
<dbReference type="OrthoDB" id="10001720at2"/>
<organism evidence="2 3">
    <name type="scientific">Agrococcus pavilionensis RW1</name>
    <dbReference type="NCBI Taxonomy" id="1330458"/>
    <lineage>
        <taxon>Bacteria</taxon>
        <taxon>Bacillati</taxon>
        <taxon>Actinomycetota</taxon>
        <taxon>Actinomycetes</taxon>
        <taxon>Micrococcales</taxon>
        <taxon>Microbacteriaceae</taxon>
        <taxon>Agrococcus</taxon>
    </lineage>
</organism>
<evidence type="ECO:0000313" key="3">
    <source>
        <dbReference type="Proteomes" id="UP000016462"/>
    </source>
</evidence>
<name>U1LRP8_9MICO</name>
<dbReference type="AlphaFoldDB" id="U1LRP8"/>